<accession>A0A6J7RB39</accession>
<dbReference type="EMBL" id="CAFBOS010000299">
    <property type="protein sequence ID" value="CAB5025974.1"/>
    <property type="molecule type" value="Genomic_DNA"/>
</dbReference>
<dbReference type="InterPro" id="IPR016174">
    <property type="entry name" value="Di-haem_cyt_TM"/>
</dbReference>
<reference evidence="3" key="1">
    <citation type="submission" date="2020-05" db="EMBL/GenBank/DDBJ databases">
        <authorList>
            <person name="Chiriac C."/>
            <person name="Salcher M."/>
            <person name="Ghai R."/>
            <person name="Kavagutti S V."/>
        </authorList>
    </citation>
    <scope>NUCLEOTIDE SEQUENCE</scope>
</reference>
<feature type="transmembrane region" description="Helical" evidence="1">
    <location>
        <begin position="51"/>
        <end position="70"/>
    </location>
</feature>
<feature type="domain" description="Cytochrome b/b6 N-terminal region profile" evidence="2">
    <location>
        <begin position="1"/>
        <end position="123"/>
    </location>
</feature>
<sequence length="124" mass="14186">MVLTVFLHMARVFYHGAYKAPREFNWIIGVMLLQLTLLLSFTGYLLPWDQLALWAVTVGTNMMGYTPVFGSQVRFVLLGGKEIGTDTLLRWYVLHVLLLPFVIVIFMAIHFWRVRKDGGISGPL</sequence>
<evidence type="ECO:0000256" key="1">
    <source>
        <dbReference type="SAM" id="Phobius"/>
    </source>
</evidence>
<feature type="transmembrane region" description="Helical" evidence="1">
    <location>
        <begin position="24"/>
        <end position="45"/>
    </location>
</feature>
<dbReference type="Gene3D" id="1.20.810.10">
    <property type="entry name" value="Cytochrome Bc1 Complex, Chain C"/>
    <property type="match status" value="1"/>
</dbReference>
<dbReference type="GO" id="GO:0022904">
    <property type="term" value="P:respiratory electron transport chain"/>
    <property type="evidence" value="ECO:0007669"/>
    <property type="project" value="InterPro"/>
</dbReference>
<evidence type="ECO:0000259" key="2">
    <source>
        <dbReference type="PROSITE" id="PS51002"/>
    </source>
</evidence>
<proteinExistence type="predicted"/>
<dbReference type="SUPFAM" id="SSF81342">
    <property type="entry name" value="Transmembrane di-heme cytochromes"/>
    <property type="match status" value="1"/>
</dbReference>
<dbReference type="GO" id="GO:0016020">
    <property type="term" value="C:membrane"/>
    <property type="evidence" value="ECO:0007669"/>
    <property type="project" value="InterPro"/>
</dbReference>
<keyword evidence="1" id="KW-0812">Transmembrane</keyword>
<dbReference type="GO" id="GO:0009055">
    <property type="term" value="F:electron transfer activity"/>
    <property type="evidence" value="ECO:0007669"/>
    <property type="project" value="InterPro"/>
</dbReference>
<gene>
    <name evidence="3" type="ORF">UFOPK3967_03054</name>
</gene>
<protein>
    <submittedName>
        <fullName evidence="3">Unannotated protein</fullName>
    </submittedName>
</protein>
<dbReference type="InterPro" id="IPR027387">
    <property type="entry name" value="Cytb/b6-like_sf"/>
</dbReference>
<dbReference type="AlphaFoldDB" id="A0A6J7RB39"/>
<dbReference type="GO" id="GO:0016491">
    <property type="term" value="F:oxidoreductase activity"/>
    <property type="evidence" value="ECO:0007669"/>
    <property type="project" value="InterPro"/>
</dbReference>
<evidence type="ECO:0000313" key="3">
    <source>
        <dbReference type="EMBL" id="CAB5025974.1"/>
    </source>
</evidence>
<organism evidence="3">
    <name type="scientific">freshwater metagenome</name>
    <dbReference type="NCBI Taxonomy" id="449393"/>
    <lineage>
        <taxon>unclassified sequences</taxon>
        <taxon>metagenomes</taxon>
        <taxon>ecological metagenomes</taxon>
    </lineage>
</organism>
<feature type="transmembrane region" description="Helical" evidence="1">
    <location>
        <begin position="91"/>
        <end position="112"/>
    </location>
</feature>
<dbReference type="InterPro" id="IPR005797">
    <property type="entry name" value="Cyt_b/b6_N"/>
</dbReference>
<keyword evidence="1" id="KW-1133">Transmembrane helix</keyword>
<name>A0A6J7RB39_9ZZZZ</name>
<dbReference type="Pfam" id="PF13631">
    <property type="entry name" value="Cytochrom_B_N_2"/>
    <property type="match status" value="1"/>
</dbReference>
<dbReference type="PROSITE" id="PS51002">
    <property type="entry name" value="CYTB_NTER"/>
    <property type="match status" value="1"/>
</dbReference>
<dbReference type="PANTHER" id="PTHR19271">
    <property type="entry name" value="CYTOCHROME B"/>
    <property type="match status" value="1"/>
</dbReference>
<keyword evidence="1" id="KW-0472">Membrane</keyword>
<dbReference type="PANTHER" id="PTHR19271:SF16">
    <property type="entry name" value="CYTOCHROME B"/>
    <property type="match status" value="1"/>
</dbReference>